<evidence type="ECO:0000313" key="2">
    <source>
        <dbReference type="Proteomes" id="UP000022272"/>
    </source>
</evidence>
<feature type="non-terminal residue" evidence="1">
    <location>
        <position position="30"/>
    </location>
</feature>
<sequence>MNPLTWQNPEQLFVAQVLKKIFYNSVAELR</sequence>
<name>A0A015ZCW2_BACFG</name>
<dbReference type="Proteomes" id="UP000022272">
    <property type="component" value="Unassembled WGS sequence"/>
</dbReference>
<protein>
    <submittedName>
        <fullName evidence="1">Uncharacterized protein</fullName>
    </submittedName>
</protein>
<gene>
    <name evidence="1" type="ORF">M076_4688</name>
</gene>
<reference evidence="1 2" key="1">
    <citation type="submission" date="2014-02" db="EMBL/GenBank/DDBJ databases">
        <authorList>
            <person name="Sears C."/>
            <person name="Carroll K."/>
            <person name="Sack B.R."/>
            <person name="Qadri F."/>
            <person name="Myers L.L."/>
            <person name="Chung G.-T."/>
            <person name="Escheverria P."/>
            <person name="Fraser C.M."/>
            <person name="Sadzewicz L."/>
            <person name="Shefchek K.A."/>
            <person name="Tallon L."/>
            <person name="Das S.P."/>
            <person name="Daugherty S."/>
            <person name="Mongodin E.F."/>
        </authorList>
    </citation>
    <scope>NUCLEOTIDE SEQUENCE [LARGE SCALE GENOMIC DNA]</scope>
    <source>
        <strain evidence="1 2">2-F-2 #4</strain>
    </source>
</reference>
<proteinExistence type="predicted"/>
<accession>A0A015ZCW2</accession>
<organism evidence="1 2">
    <name type="scientific">Bacteroides fragilis str. 2-F-2 #4</name>
    <dbReference type="NCBI Taxonomy" id="1339280"/>
    <lineage>
        <taxon>Bacteria</taxon>
        <taxon>Pseudomonadati</taxon>
        <taxon>Bacteroidota</taxon>
        <taxon>Bacteroidia</taxon>
        <taxon>Bacteroidales</taxon>
        <taxon>Bacteroidaceae</taxon>
        <taxon>Bacteroides</taxon>
    </lineage>
</organism>
<comment type="caution">
    <text evidence="1">The sequence shown here is derived from an EMBL/GenBank/DDBJ whole genome shotgun (WGS) entry which is preliminary data.</text>
</comment>
<dbReference type="EMBL" id="JGDM01000124">
    <property type="protein sequence ID" value="EXZ42147.1"/>
    <property type="molecule type" value="Genomic_DNA"/>
</dbReference>
<evidence type="ECO:0000313" key="1">
    <source>
        <dbReference type="EMBL" id="EXZ42147.1"/>
    </source>
</evidence>
<dbReference type="AlphaFoldDB" id="A0A015ZCW2"/>